<evidence type="ECO:0000256" key="4">
    <source>
        <dbReference type="ARBA" id="ARBA00022452"/>
    </source>
</evidence>
<dbReference type="EMBL" id="CP002467">
    <property type="protein sequence ID" value="ADV82970.1"/>
    <property type="molecule type" value="Genomic_DNA"/>
</dbReference>
<dbReference type="Proteomes" id="UP000006844">
    <property type="component" value="Chromosome"/>
</dbReference>
<keyword evidence="10" id="KW-1185">Reference proteome</keyword>
<feature type="region of interest" description="Disordered" evidence="8">
    <location>
        <begin position="32"/>
        <end position="54"/>
    </location>
</feature>
<dbReference type="SUPFAM" id="SSF56954">
    <property type="entry name" value="Outer membrane efflux proteins (OEP)"/>
    <property type="match status" value="1"/>
</dbReference>
<dbReference type="PANTHER" id="PTHR30026">
    <property type="entry name" value="OUTER MEMBRANE PROTEIN TOLC"/>
    <property type="match status" value="1"/>
</dbReference>
<proteinExistence type="inferred from homology"/>
<name>E8V8J1_TERSS</name>
<feature type="compositionally biased region" description="Polar residues" evidence="8">
    <location>
        <begin position="32"/>
        <end position="46"/>
    </location>
</feature>
<evidence type="ECO:0000256" key="5">
    <source>
        <dbReference type="ARBA" id="ARBA00022692"/>
    </source>
</evidence>
<dbReference type="GO" id="GO:1990281">
    <property type="term" value="C:efflux pump complex"/>
    <property type="evidence" value="ECO:0007669"/>
    <property type="project" value="TreeGrafter"/>
</dbReference>
<evidence type="ECO:0000313" key="10">
    <source>
        <dbReference type="Proteomes" id="UP000006844"/>
    </source>
</evidence>
<evidence type="ECO:0000313" key="9">
    <source>
        <dbReference type="EMBL" id="ADV82970.1"/>
    </source>
</evidence>
<keyword evidence="3" id="KW-0813">Transport</keyword>
<dbReference type="RefSeq" id="WP_013568703.1">
    <property type="nucleotide sequence ID" value="NC_014963.1"/>
</dbReference>
<reference evidence="9 10" key="1">
    <citation type="journal article" date="2012" name="Stand. Genomic Sci.">
        <title>Complete genome sequence of Terriglobus saanensis type strain SP1PR4(T), an Acidobacteria from tundra soil.</title>
        <authorList>
            <person name="Rawat S.R."/>
            <person name="Mannisto M.K."/>
            <person name="Starovoytov V."/>
            <person name="Goodwin L."/>
            <person name="Nolan M."/>
            <person name="Hauser L."/>
            <person name="Land M."/>
            <person name="Davenport K.W."/>
            <person name="Woyke T."/>
            <person name="Haggblom M.M."/>
        </authorList>
    </citation>
    <scope>NUCLEOTIDE SEQUENCE</scope>
    <source>
        <strain evidence="10">ATCC BAA-1853 / DSM 23119 / SP1PR4</strain>
    </source>
</reference>
<evidence type="ECO:0000256" key="7">
    <source>
        <dbReference type="ARBA" id="ARBA00023237"/>
    </source>
</evidence>
<keyword evidence="5" id="KW-0812">Transmembrane</keyword>
<evidence type="ECO:0000256" key="8">
    <source>
        <dbReference type="SAM" id="MobiDB-lite"/>
    </source>
</evidence>
<dbReference type="HOGENOM" id="CLU_012817_10_1_0"/>
<evidence type="ECO:0000256" key="3">
    <source>
        <dbReference type="ARBA" id="ARBA00022448"/>
    </source>
</evidence>
<evidence type="ECO:0000256" key="6">
    <source>
        <dbReference type="ARBA" id="ARBA00023136"/>
    </source>
</evidence>
<dbReference type="GO" id="GO:0009279">
    <property type="term" value="C:cell outer membrane"/>
    <property type="evidence" value="ECO:0007669"/>
    <property type="project" value="UniProtKB-SubCell"/>
</dbReference>
<dbReference type="Gene3D" id="1.20.1600.10">
    <property type="entry name" value="Outer membrane efflux proteins (OEP)"/>
    <property type="match status" value="1"/>
</dbReference>
<dbReference type="InterPro" id="IPR051906">
    <property type="entry name" value="TolC-like"/>
</dbReference>
<dbReference type="Pfam" id="PF02321">
    <property type="entry name" value="OEP"/>
    <property type="match status" value="2"/>
</dbReference>
<accession>E8V8J1</accession>
<comment type="subcellular location">
    <subcellularLocation>
        <location evidence="1">Cell outer membrane</location>
    </subcellularLocation>
</comment>
<dbReference type="eggNOG" id="COG1538">
    <property type="taxonomic scope" value="Bacteria"/>
</dbReference>
<keyword evidence="6" id="KW-0472">Membrane</keyword>
<dbReference type="AlphaFoldDB" id="E8V8J1"/>
<sequence>MAVAQLGGSKGTSSNEATGPATVAAAQQTLSTVNTQSSSTTPQQAGQGDYRGSLIEGKSTGTVLDLSLDDAMARGLRTNLGLILQGTAEKTAAGQRLQSLQSLLPTVTGTASYTVQQINLAAYGLNFPGFNPIVGPFQVFDFRASLSQSLVNVPSIERYVASKHNFQAAKLTAEDARSLVVLTVGNAYLLCIADVSRIEAVQGELNSSKVSLDQATAAHNAGTSPKLDVLRAQVDYQNQQQQLISAQNNLSKDKLALARVIGLPLDQEFRTTDLVPYVALDHVDPNTAYTQALAARKDLKASAEQVKSANSQKTAAWAEQLPEAHFSGDFGDIGATVGHSHGTYTATGEITAPILQIAKTRGDILVAEAAQEQAKSRLSDRAQQVNADVRDAILDIEAAAKLVEATKSNVDLANEALLESQDRFRSGVSDNLAVSQAQAQTSQANDQYISALYQHNIAKLSLARALGIADSSYKTYLGGK</sequence>
<dbReference type="OrthoDB" id="106196at2"/>
<dbReference type="STRING" id="401053.AciPR4_2168"/>
<keyword evidence="4" id="KW-1134">Transmembrane beta strand</keyword>
<dbReference type="PANTHER" id="PTHR30026:SF20">
    <property type="entry name" value="OUTER MEMBRANE PROTEIN TOLC"/>
    <property type="match status" value="1"/>
</dbReference>
<dbReference type="InterPro" id="IPR003423">
    <property type="entry name" value="OMP_efflux"/>
</dbReference>
<gene>
    <name evidence="9" type="ordered locus">AciPR4_2168</name>
</gene>
<evidence type="ECO:0000256" key="1">
    <source>
        <dbReference type="ARBA" id="ARBA00004442"/>
    </source>
</evidence>
<dbReference type="GO" id="GO:0015562">
    <property type="term" value="F:efflux transmembrane transporter activity"/>
    <property type="evidence" value="ECO:0007669"/>
    <property type="project" value="InterPro"/>
</dbReference>
<organism evidence="9 10">
    <name type="scientific">Terriglobus saanensis (strain ATCC BAA-1853 / DSM 23119 / SP1PR4)</name>
    <dbReference type="NCBI Taxonomy" id="401053"/>
    <lineage>
        <taxon>Bacteria</taxon>
        <taxon>Pseudomonadati</taxon>
        <taxon>Acidobacteriota</taxon>
        <taxon>Terriglobia</taxon>
        <taxon>Terriglobales</taxon>
        <taxon>Acidobacteriaceae</taxon>
        <taxon>Terriglobus</taxon>
    </lineage>
</organism>
<feature type="region of interest" description="Disordered" evidence="8">
    <location>
        <begin position="1"/>
        <end position="20"/>
    </location>
</feature>
<keyword evidence="7" id="KW-0998">Cell outer membrane</keyword>
<comment type="similarity">
    <text evidence="2">Belongs to the outer membrane factor (OMF) (TC 1.B.17) family.</text>
</comment>
<dbReference type="GO" id="GO:0015288">
    <property type="term" value="F:porin activity"/>
    <property type="evidence" value="ECO:0007669"/>
    <property type="project" value="TreeGrafter"/>
</dbReference>
<dbReference type="KEGG" id="tsa:AciPR4_2168"/>
<protein>
    <submittedName>
        <fullName evidence="9">Outer membrane efflux protein</fullName>
    </submittedName>
</protein>
<evidence type="ECO:0000256" key="2">
    <source>
        <dbReference type="ARBA" id="ARBA00007613"/>
    </source>
</evidence>